<accession>A0A0L6UIV4</accession>
<name>A0A0L6UIV4_9BASI</name>
<dbReference type="EMBL" id="LAVV01010917">
    <property type="protein sequence ID" value="KNZ48433.1"/>
    <property type="molecule type" value="Genomic_DNA"/>
</dbReference>
<evidence type="ECO:0000313" key="2">
    <source>
        <dbReference type="Proteomes" id="UP000037035"/>
    </source>
</evidence>
<keyword evidence="2" id="KW-1185">Reference proteome</keyword>
<proteinExistence type="predicted"/>
<protein>
    <submittedName>
        <fullName evidence="1">Uncharacterized protein</fullName>
    </submittedName>
</protein>
<evidence type="ECO:0000313" key="1">
    <source>
        <dbReference type="EMBL" id="KNZ48433.1"/>
    </source>
</evidence>
<dbReference type="VEuPathDB" id="FungiDB:VP01_5679g1"/>
<dbReference type="AlphaFoldDB" id="A0A0L6UIV4"/>
<sequence>MANVRNHVFTPRHQELKKLFELEKSCHQVEMIQSRNFQMDVRSFDKRQFDGGSEEDEDFLTYPTVGSSRSDCVSNIDLRELAEVFELFKVESLDICDNSKTVRALVANFNLYLPHWTTLLKNKAIVCGNKLLSLRLKDILPLIKRVWTSTSYLNLRSGVRNSQWQFECKWCPFQENISISTILPNCSMELWLYLFSSIHFMGNCMKNASDLEILDMSLGKTSNFGFHILFHTIWIKIFQNGFPVADLFANIIWGEGWRYHLLFGTKSSFLIHGELSQMSRKSFQTMEQTHYYCSLGGLPSSETNQQYNCHFLSTSNTAGDLN</sequence>
<organism evidence="1 2">
    <name type="scientific">Puccinia sorghi</name>
    <dbReference type="NCBI Taxonomy" id="27349"/>
    <lineage>
        <taxon>Eukaryota</taxon>
        <taxon>Fungi</taxon>
        <taxon>Dikarya</taxon>
        <taxon>Basidiomycota</taxon>
        <taxon>Pucciniomycotina</taxon>
        <taxon>Pucciniomycetes</taxon>
        <taxon>Pucciniales</taxon>
        <taxon>Pucciniaceae</taxon>
        <taxon>Puccinia</taxon>
    </lineage>
</organism>
<dbReference type="Proteomes" id="UP000037035">
    <property type="component" value="Unassembled WGS sequence"/>
</dbReference>
<gene>
    <name evidence="1" type="ORF">VP01_5679g1</name>
</gene>
<reference evidence="1 2" key="1">
    <citation type="submission" date="2015-08" db="EMBL/GenBank/DDBJ databases">
        <title>Next Generation Sequencing and Analysis of the Genome of Puccinia sorghi L Schw, the Causal Agent of Maize Common Rust.</title>
        <authorList>
            <person name="Rochi L."/>
            <person name="Burguener G."/>
            <person name="Darino M."/>
            <person name="Turjanski A."/>
            <person name="Kreff E."/>
            <person name="Dieguez M.J."/>
            <person name="Sacco F."/>
        </authorList>
    </citation>
    <scope>NUCLEOTIDE SEQUENCE [LARGE SCALE GENOMIC DNA]</scope>
    <source>
        <strain evidence="1 2">RO10H11247</strain>
    </source>
</reference>
<comment type="caution">
    <text evidence="1">The sequence shown here is derived from an EMBL/GenBank/DDBJ whole genome shotgun (WGS) entry which is preliminary data.</text>
</comment>